<evidence type="ECO:0000313" key="1">
    <source>
        <dbReference type="EMBL" id="KAJ9111459.1"/>
    </source>
</evidence>
<accession>A0ACC2WI97</accession>
<name>A0ACC2WI97_9TREE</name>
<sequence>MATTYGCWVVAGYPELAVDTDVGALKKREEAGTGGMNGDDAGKPGYNSAVVVSPTGEVVGNYRKSFLFDTDKTWAREDMNPKDFLAPFDAYELANYVKTAQADTLIVPMNWLQPPPEPSDDPASVEAAHRRENSPNENDAGPEMSTLNYWAHRLMPLHDPAPTYLPPPNDDTTRGGTQGEQGAKEVVFVACNRVGTENAMTTTDKVYPVKTEFGPARD</sequence>
<dbReference type="Proteomes" id="UP001241377">
    <property type="component" value="Unassembled WGS sequence"/>
</dbReference>
<protein>
    <submittedName>
        <fullName evidence="1">Uncharacterized protein</fullName>
    </submittedName>
</protein>
<reference evidence="1" key="1">
    <citation type="submission" date="2023-04" db="EMBL/GenBank/DDBJ databases">
        <title>Draft Genome sequencing of Naganishia species isolated from polar environments using Oxford Nanopore Technology.</title>
        <authorList>
            <person name="Leo P."/>
            <person name="Venkateswaran K."/>
        </authorList>
    </citation>
    <scope>NUCLEOTIDE SEQUENCE</scope>
    <source>
        <strain evidence="1">MNA-CCFEE 5261</strain>
    </source>
</reference>
<keyword evidence="2" id="KW-1185">Reference proteome</keyword>
<comment type="caution">
    <text evidence="1">The sequence shown here is derived from an EMBL/GenBank/DDBJ whole genome shotgun (WGS) entry which is preliminary data.</text>
</comment>
<gene>
    <name evidence="1" type="ORF">QFC19_001228</name>
</gene>
<proteinExistence type="predicted"/>
<evidence type="ECO:0000313" key="2">
    <source>
        <dbReference type="Proteomes" id="UP001241377"/>
    </source>
</evidence>
<organism evidence="1 2">
    <name type="scientific">Naganishia cerealis</name>
    <dbReference type="NCBI Taxonomy" id="610337"/>
    <lineage>
        <taxon>Eukaryota</taxon>
        <taxon>Fungi</taxon>
        <taxon>Dikarya</taxon>
        <taxon>Basidiomycota</taxon>
        <taxon>Agaricomycotina</taxon>
        <taxon>Tremellomycetes</taxon>
        <taxon>Filobasidiales</taxon>
        <taxon>Filobasidiaceae</taxon>
        <taxon>Naganishia</taxon>
    </lineage>
</organism>
<dbReference type="EMBL" id="JASBWR010000008">
    <property type="protein sequence ID" value="KAJ9111459.1"/>
    <property type="molecule type" value="Genomic_DNA"/>
</dbReference>